<organism evidence="1 2">
    <name type="scientific">Amanita thiersii Skay4041</name>
    <dbReference type="NCBI Taxonomy" id="703135"/>
    <lineage>
        <taxon>Eukaryota</taxon>
        <taxon>Fungi</taxon>
        <taxon>Dikarya</taxon>
        <taxon>Basidiomycota</taxon>
        <taxon>Agaricomycotina</taxon>
        <taxon>Agaricomycetes</taxon>
        <taxon>Agaricomycetidae</taxon>
        <taxon>Agaricales</taxon>
        <taxon>Pluteineae</taxon>
        <taxon>Amanitaceae</taxon>
        <taxon>Amanita</taxon>
    </lineage>
</organism>
<dbReference type="EMBL" id="KZ302006">
    <property type="protein sequence ID" value="PFH50318.1"/>
    <property type="molecule type" value="Genomic_DNA"/>
</dbReference>
<sequence length="471" mass="54159">MKRLQSSIIQVVTRGQALSSLGPSLGDLFERLPIELQTEIFLQAIPHYPSILKLTGPIILSQVCRKWRIIALGTPKLWSSFSIHLPSPDANTLVNDCERAVYLLNIWIQRSRNNPLSFLLIQEYPRRHQRMRYPNYAETLLTLLFLHSQRWRRVYLSLWAELGPNFFVNDTIELPMLHALTIETNAPLSPAYPFLVQSLPWHQITELCLINQRHTLTLDQLLSILSKAVNIRWCRANVICDLNDHRTERLSLPDLSFLHLVIQSLSAQGPVDVQTDVDSFMSFLECFEFPNLWTLRLEWLLRTIEPTYISPAVGERFIKFIQGIGITLQEFELLYLPISDTILLDCLTQLPLVTNLELKYSLGAGDCDPITDHLLRGLVLLQSASQLIKSDSSRNILPQLKKARFETYGALCSSMALTNFLQSRTDDIEDEQQRLEYLKFLTGVPVFEQYRCCLDNWRLKEGLDVSSLVVP</sequence>
<accession>A0A2A9NJR5</accession>
<name>A0A2A9NJR5_9AGAR</name>
<dbReference type="OrthoDB" id="3251489at2759"/>
<gene>
    <name evidence="1" type="ORF">AMATHDRAFT_4054</name>
</gene>
<evidence type="ECO:0000313" key="1">
    <source>
        <dbReference type="EMBL" id="PFH50318.1"/>
    </source>
</evidence>
<keyword evidence="2" id="KW-1185">Reference proteome</keyword>
<evidence type="ECO:0000313" key="2">
    <source>
        <dbReference type="Proteomes" id="UP000242287"/>
    </source>
</evidence>
<dbReference type="Proteomes" id="UP000242287">
    <property type="component" value="Unassembled WGS sequence"/>
</dbReference>
<dbReference type="AlphaFoldDB" id="A0A2A9NJR5"/>
<reference evidence="1 2" key="1">
    <citation type="submission" date="2014-02" db="EMBL/GenBank/DDBJ databases">
        <title>Transposable element dynamics among asymbiotic and ectomycorrhizal Amanita fungi.</title>
        <authorList>
            <consortium name="DOE Joint Genome Institute"/>
            <person name="Hess J."/>
            <person name="Skrede I."/>
            <person name="Wolfe B."/>
            <person name="LaButti K."/>
            <person name="Ohm R.A."/>
            <person name="Grigoriev I.V."/>
            <person name="Pringle A."/>
        </authorList>
    </citation>
    <scope>NUCLEOTIDE SEQUENCE [LARGE SCALE GENOMIC DNA]</scope>
    <source>
        <strain evidence="1 2">SKay4041</strain>
    </source>
</reference>
<protein>
    <submittedName>
        <fullName evidence="1">Uncharacterized protein</fullName>
    </submittedName>
</protein>
<dbReference type="STRING" id="703135.A0A2A9NJR5"/>
<proteinExistence type="predicted"/>